<comment type="caution">
    <text evidence="8">The sequence shown here is derived from an EMBL/GenBank/DDBJ whole genome shotgun (WGS) entry which is preliminary data.</text>
</comment>
<dbReference type="InterPro" id="IPR015421">
    <property type="entry name" value="PyrdxlP-dep_Trfase_major"/>
</dbReference>
<dbReference type="InterPro" id="IPR015422">
    <property type="entry name" value="PyrdxlP-dep_Trfase_small"/>
</dbReference>
<evidence type="ECO:0000256" key="1">
    <source>
        <dbReference type="ARBA" id="ARBA00001933"/>
    </source>
</evidence>
<dbReference type="Pfam" id="PF00155">
    <property type="entry name" value="Aminotran_1_2"/>
    <property type="match status" value="1"/>
</dbReference>
<evidence type="ECO:0000259" key="7">
    <source>
        <dbReference type="Pfam" id="PF00155"/>
    </source>
</evidence>
<dbReference type="InterPro" id="IPR015424">
    <property type="entry name" value="PyrdxlP-dep_Trfase"/>
</dbReference>
<comment type="subunit">
    <text evidence="3">Homodimer.</text>
</comment>
<dbReference type="InterPro" id="IPR000796">
    <property type="entry name" value="Asp_trans"/>
</dbReference>
<evidence type="ECO:0000313" key="8">
    <source>
        <dbReference type="EMBL" id="KAH6592037.1"/>
    </source>
</evidence>
<organism evidence="8 9">
    <name type="scientific">Batrachochytrium salamandrivorans</name>
    <dbReference type="NCBI Taxonomy" id="1357716"/>
    <lineage>
        <taxon>Eukaryota</taxon>
        <taxon>Fungi</taxon>
        <taxon>Fungi incertae sedis</taxon>
        <taxon>Chytridiomycota</taxon>
        <taxon>Chytridiomycota incertae sedis</taxon>
        <taxon>Chytridiomycetes</taxon>
        <taxon>Rhizophydiales</taxon>
        <taxon>Rhizophydiales incertae sedis</taxon>
        <taxon>Batrachochytrium</taxon>
    </lineage>
</organism>
<protein>
    <recommendedName>
        <fullName evidence="7">Aminotransferase class I/classII large domain-containing protein</fullName>
    </recommendedName>
</protein>
<evidence type="ECO:0000256" key="6">
    <source>
        <dbReference type="ARBA" id="ARBA00022898"/>
    </source>
</evidence>
<sequence>MSSSQAHGRIASISDHLAASTSRSALMDSHFGNTPLAPPDPIFHLIASYKADPDKLKIDLGVGAYRDNAGNPWVLPVVKKAELMIVQDTSLNHEYLNIDGLKSFTEASVKLILGANSPVISEKRVTSVQTISGTGAVRLGAEFLARFKMAPVYISNPTWGNHRSIFADAGFKDIREYKYWNPQTRGLYIEEILKTFKEAPNGSILILHPCAHNPTGVDPTLDQWKMIAQVAREKNHVVFFDSAYQGFASGDLDKDAAAVRYFASQGFELLIAQSYAKNFGLYNERTGCLSIVTRDADTATKANSQLCKLIRAGYSNPPAFGARIVSLVLNTPAMYQEWMGELKGMADRIISMRFSLYETLLELKTPGTWKHIIDQIGMFSFTGLTLAQVQLLRQKNHIYMTDNGRISMAGLNTGNVRRFAEAVDWAVRNVN</sequence>
<evidence type="ECO:0000256" key="5">
    <source>
        <dbReference type="ARBA" id="ARBA00022679"/>
    </source>
</evidence>
<dbReference type="SUPFAM" id="SSF53383">
    <property type="entry name" value="PLP-dependent transferases"/>
    <property type="match status" value="1"/>
</dbReference>
<keyword evidence="5" id="KW-0808">Transferase</keyword>
<dbReference type="PRINTS" id="PR00799">
    <property type="entry name" value="TRANSAMINASE"/>
</dbReference>
<keyword evidence="4" id="KW-0032">Aminotransferase</keyword>
<gene>
    <name evidence="8" type="ORF">BASA50_008320</name>
</gene>
<dbReference type="Gene3D" id="3.40.640.10">
    <property type="entry name" value="Type I PLP-dependent aspartate aminotransferase-like (Major domain)"/>
    <property type="match status" value="1"/>
</dbReference>
<evidence type="ECO:0000256" key="4">
    <source>
        <dbReference type="ARBA" id="ARBA00022576"/>
    </source>
</evidence>
<evidence type="ECO:0000256" key="3">
    <source>
        <dbReference type="ARBA" id="ARBA00011738"/>
    </source>
</evidence>
<comment type="similarity">
    <text evidence="2">Belongs to the class-I pyridoxal-phosphate-dependent aminotransferase family.</text>
</comment>
<dbReference type="PANTHER" id="PTHR11879:SF55">
    <property type="entry name" value="GLUTAMATE OXALOACETATE TRANSAMINASE 1, ISOFORM B"/>
    <property type="match status" value="1"/>
</dbReference>
<name>A0ABQ8F4I9_9FUNG</name>
<dbReference type="PANTHER" id="PTHR11879">
    <property type="entry name" value="ASPARTATE AMINOTRANSFERASE"/>
    <property type="match status" value="1"/>
</dbReference>
<dbReference type="Gene3D" id="3.90.1150.10">
    <property type="entry name" value="Aspartate Aminotransferase, domain 1"/>
    <property type="match status" value="1"/>
</dbReference>
<evidence type="ECO:0000313" key="9">
    <source>
        <dbReference type="Proteomes" id="UP001648503"/>
    </source>
</evidence>
<dbReference type="NCBIfam" id="NF006719">
    <property type="entry name" value="PRK09257.1"/>
    <property type="match status" value="1"/>
</dbReference>
<dbReference type="CDD" id="cd00609">
    <property type="entry name" value="AAT_like"/>
    <property type="match status" value="1"/>
</dbReference>
<dbReference type="Proteomes" id="UP001648503">
    <property type="component" value="Unassembled WGS sequence"/>
</dbReference>
<proteinExistence type="inferred from homology"/>
<evidence type="ECO:0000256" key="2">
    <source>
        <dbReference type="ARBA" id="ARBA00007441"/>
    </source>
</evidence>
<keyword evidence="6" id="KW-0663">Pyridoxal phosphate</keyword>
<keyword evidence="9" id="KW-1185">Reference proteome</keyword>
<dbReference type="EMBL" id="JAFCIX010000391">
    <property type="protein sequence ID" value="KAH6592037.1"/>
    <property type="molecule type" value="Genomic_DNA"/>
</dbReference>
<comment type="cofactor">
    <cofactor evidence="1">
        <name>pyridoxal 5'-phosphate</name>
        <dbReference type="ChEBI" id="CHEBI:597326"/>
    </cofactor>
</comment>
<feature type="domain" description="Aminotransferase class I/classII large" evidence="7">
    <location>
        <begin position="57"/>
        <end position="423"/>
    </location>
</feature>
<dbReference type="InterPro" id="IPR004839">
    <property type="entry name" value="Aminotransferase_I/II_large"/>
</dbReference>
<accession>A0ABQ8F4I9</accession>
<reference evidence="8 9" key="1">
    <citation type="submission" date="2021-02" db="EMBL/GenBank/DDBJ databases">
        <title>Variation within the Batrachochytrium salamandrivorans European outbreak.</title>
        <authorList>
            <person name="Kelly M."/>
            <person name="Pasmans F."/>
            <person name="Shea T.P."/>
            <person name="Munoz J.F."/>
            <person name="Carranza S."/>
            <person name="Cuomo C.A."/>
            <person name="Martel A."/>
        </authorList>
    </citation>
    <scope>NUCLEOTIDE SEQUENCE [LARGE SCALE GENOMIC DNA]</scope>
    <source>
        <strain evidence="8 9">AMFP18/2</strain>
    </source>
</reference>